<dbReference type="OrthoDB" id="10379197at2759"/>
<name>C5KX59_PERM5</name>
<gene>
    <name evidence="2" type="ORF">Pmar_PMAR021394</name>
</gene>
<accession>C5KX59</accession>
<evidence type="ECO:0000313" key="3">
    <source>
        <dbReference type="Proteomes" id="UP000007800"/>
    </source>
</evidence>
<dbReference type="RefSeq" id="XP_002779120.1">
    <property type="nucleotide sequence ID" value="XM_002779074.1"/>
</dbReference>
<feature type="compositionally biased region" description="Low complexity" evidence="1">
    <location>
        <begin position="271"/>
        <end position="282"/>
    </location>
</feature>
<dbReference type="GeneID" id="9055992"/>
<keyword evidence="3" id="KW-1185">Reference proteome</keyword>
<proteinExistence type="predicted"/>
<sequence>MVYSNRRLKMKMEGGIDGKEAIPIPLSSREYRFAATAGSSINVTSQKAKIVFGDEYLALTNKQRYQAICKEWENERKKDEESSSASDNEEDGNPTNDQESAIMKWISGDVEESDCDSAELSTPDAGDSRDDGFQAMRMGVRDLISQVPDENPDSIFKLYTKRVLDEVHCAMTDDGVKAPLPLHAISLDDLKTYIKQLNRTRASSIPSTVRGQEVAARLFEGMKPPIDISFPHTHSANQQMVSPIKLGAGPKPVTTSDVLDDIVRQKRERGSVSQSPIQSVSITQRRAANQDASGPAEGAASPEPHVKGLSRGEDSLNSKVCRFCGKPLIDGYNDHVRDGSRWGRCPMDSRPFMDNESKAMRRLARERAKTIRVTATGSGRNCGWCGIRLTAVMMKEDGGEMPGHEQFADEHGKIVRFCPLAMNLNHQRVESLRLLKTHRAMEKKSRYNSNKRRRYHERRTTGDGEVADNIIEGTTLDKMDVNTAVAANTIGGAGIFSQFCD</sequence>
<dbReference type="InParanoid" id="C5KX59"/>
<dbReference type="OMA" id="ESAIMKW"/>
<evidence type="ECO:0000256" key="1">
    <source>
        <dbReference type="SAM" id="MobiDB-lite"/>
    </source>
</evidence>
<dbReference type="Proteomes" id="UP000007800">
    <property type="component" value="Unassembled WGS sequence"/>
</dbReference>
<organism evidence="3">
    <name type="scientific">Perkinsus marinus (strain ATCC 50983 / TXsc)</name>
    <dbReference type="NCBI Taxonomy" id="423536"/>
    <lineage>
        <taxon>Eukaryota</taxon>
        <taxon>Sar</taxon>
        <taxon>Alveolata</taxon>
        <taxon>Perkinsozoa</taxon>
        <taxon>Perkinsea</taxon>
        <taxon>Perkinsida</taxon>
        <taxon>Perkinsidae</taxon>
        <taxon>Perkinsus</taxon>
    </lineage>
</organism>
<evidence type="ECO:0000313" key="2">
    <source>
        <dbReference type="EMBL" id="EER10915.1"/>
    </source>
</evidence>
<feature type="region of interest" description="Disordered" evidence="1">
    <location>
        <begin position="74"/>
        <end position="97"/>
    </location>
</feature>
<reference evidence="2 3" key="1">
    <citation type="submission" date="2008-07" db="EMBL/GenBank/DDBJ databases">
        <authorList>
            <person name="El-Sayed N."/>
            <person name="Caler E."/>
            <person name="Inman J."/>
            <person name="Amedeo P."/>
            <person name="Hass B."/>
            <person name="Wortman J."/>
        </authorList>
    </citation>
    <scope>NUCLEOTIDE SEQUENCE [LARGE SCALE GENOMIC DNA]</scope>
    <source>
        <strain evidence="3">ATCC 50983 / TXsc</strain>
    </source>
</reference>
<feature type="compositionally biased region" description="Polar residues" evidence="1">
    <location>
        <begin position="283"/>
        <end position="292"/>
    </location>
</feature>
<dbReference type="AlphaFoldDB" id="C5KX59"/>
<protein>
    <submittedName>
        <fullName evidence="2">Uncharacterized protein</fullName>
    </submittedName>
</protein>
<dbReference type="EMBL" id="GG677119">
    <property type="protein sequence ID" value="EER10915.1"/>
    <property type="molecule type" value="Genomic_DNA"/>
</dbReference>
<feature type="region of interest" description="Disordered" evidence="1">
    <location>
        <begin position="266"/>
        <end position="312"/>
    </location>
</feature>